<evidence type="ECO:0000313" key="2">
    <source>
        <dbReference type="EMBL" id="KRO63268.1"/>
    </source>
</evidence>
<evidence type="ECO:0000256" key="1">
    <source>
        <dbReference type="SAM" id="Coils"/>
    </source>
</evidence>
<comment type="caution">
    <text evidence="2">The sequence shown here is derived from an EMBL/GenBank/DDBJ whole genome shotgun (WGS) entry which is preliminary data.</text>
</comment>
<gene>
    <name evidence="2" type="ORF">ABR82_05805</name>
</gene>
<protein>
    <submittedName>
        <fullName evidence="2">Uncharacterized protein</fullName>
    </submittedName>
</protein>
<feature type="coiled-coil region" evidence="1">
    <location>
        <begin position="67"/>
        <end position="127"/>
    </location>
</feature>
<name>A0A0R2RKS9_9BACT</name>
<keyword evidence="1" id="KW-0175">Coiled coil</keyword>
<evidence type="ECO:0000313" key="3">
    <source>
        <dbReference type="Proteomes" id="UP000051269"/>
    </source>
</evidence>
<reference evidence="2 3" key="1">
    <citation type="submission" date="2015-10" db="EMBL/GenBank/DDBJ databases">
        <title>Metagenome-Assembled Genomes uncover a global brackish microbiome.</title>
        <authorList>
            <person name="Hugerth L.W."/>
            <person name="Larsson J."/>
            <person name="Alneberg J."/>
            <person name="Lindh M.V."/>
            <person name="Legrand C."/>
            <person name="Pinhassi J."/>
            <person name="Andersson A.F."/>
        </authorList>
    </citation>
    <scope>NUCLEOTIDE SEQUENCE [LARGE SCALE GENOMIC DNA]</scope>
    <source>
        <strain evidence="2">BACL18 MAG-120507-bin52</strain>
    </source>
</reference>
<proteinExistence type="predicted"/>
<dbReference type="AlphaFoldDB" id="A0A0R2RKS9"/>
<organism evidence="2 3">
    <name type="scientific">Verrucomicrobia subdivision 6 bacterium BACL9 MAG-120507-bin52</name>
    <dbReference type="NCBI Taxonomy" id="1655590"/>
    <lineage>
        <taxon>Bacteria</taxon>
        <taxon>Pseudomonadati</taxon>
        <taxon>Verrucomicrobiota</taxon>
        <taxon>Verrucomicrobiia</taxon>
        <taxon>Verrucomicrobiales</taxon>
        <taxon>Verrucomicrobia subdivision 6</taxon>
    </lineage>
</organism>
<sequence>MNFLLLLGFLVSGNMLSAGKSLRPDELLMAQAEAKAYRAAWLELQRRDEILGIAALSNDVRDSHDQIARLSGELIRAERFAKELAEQTKIVLDAAANWAGEPIPAKKAAARAEFESAKRALSELAKNNQPRSLARGLTDAQVVAVDRDQQALVLNLGRSQGAKEGMPFRILRGDKVLGTCRLLEVRELISAGLPEQLNDGVQIQVGDRVSVLAQK</sequence>
<accession>A0A0R2RKS9</accession>
<dbReference type="EMBL" id="LIBO01000001">
    <property type="protein sequence ID" value="KRO63268.1"/>
    <property type="molecule type" value="Genomic_DNA"/>
</dbReference>
<dbReference type="Proteomes" id="UP000051269">
    <property type="component" value="Unassembled WGS sequence"/>
</dbReference>